<dbReference type="SUPFAM" id="SSF54593">
    <property type="entry name" value="Glyoxalase/Bleomycin resistance protein/Dihydroxybiphenyl dioxygenase"/>
    <property type="match status" value="1"/>
</dbReference>
<dbReference type="AlphaFoldDB" id="S0KVC8"/>
<dbReference type="PANTHER" id="PTHR36113">
    <property type="entry name" value="LYASE, PUTATIVE-RELATED-RELATED"/>
    <property type="match status" value="1"/>
</dbReference>
<dbReference type="InterPro" id="IPR004360">
    <property type="entry name" value="Glyas_Fos-R_dOase_dom"/>
</dbReference>
<dbReference type="eggNOG" id="COG0346">
    <property type="taxonomic scope" value="Bacteria"/>
</dbReference>
<dbReference type="Pfam" id="PF00903">
    <property type="entry name" value="Glyoxalase"/>
    <property type="match status" value="1"/>
</dbReference>
<dbReference type="Gene3D" id="3.10.180.10">
    <property type="entry name" value="2,3-Dihydroxybiphenyl 1,2-Dioxygenase, domain 1"/>
    <property type="match status" value="1"/>
</dbReference>
<dbReference type="OrthoDB" id="9789012at2"/>
<reference evidence="2 3" key="1">
    <citation type="submission" date="2013-03" db="EMBL/GenBank/DDBJ databases">
        <title>The Genome Sequence of Enterococcus sulfureus ATCC_49903 (PacBio/Illumina hybrid assembly).</title>
        <authorList>
            <consortium name="The Broad Institute Genomics Platform"/>
            <consortium name="The Broad Institute Genome Sequencing Center for Infectious Disease"/>
            <person name="Earl A."/>
            <person name="Russ C."/>
            <person name="Gilmore M."/>
            <person name="Surin D."/>
            <person name="Walker B."/>
            <person name="Young S."/>
            <person name="Zeng Q."/>
            <person name="Gargeya S."/>
            <person name="Fitzgerald M."/>
            <person name="Haas B."/>
            <person name="Abouelleil A."/>
            <person name="Allen A.W."/>
            <person name="Alvarado L."/>
            <person name="Arachchi H.M."/>
            <person name="Berlin A.M."/>
            <person name="Chapman S.B."/>
            <person name="Gainer-Dewar J."/>
            <person name="Goldberg J."/>
            <person name="Griggs A."/>
            <person name="Gujja S."/>
            <person name="Hansen M."/>
            <person name="Howarth C."/>
            <person name="Imamovic A."/>
            <person name="Ireland A."/>
            <person name="Larimer J."/>
            <person name="McCowan C."/>
            <person name="Murphy C."/>
            <person name="Pearson M."/>
            <person name="Poon T.W."/>
            <person name="Priest M."/>
            <person name="Roberts A."/>
            <person name="Saif S."/>
            <person name="Shea T."/>
            <person name="Sisk P."/>
            <person name="Sykes S."/>
            <person name="Wortman J."/>
            <person name="Nusbaum C."/>
            <person name="Birren B."/>
        </authorList>
    </citation>
    <scope>NUCLEOTIDE SEQUENCE [LARGE SCALE GENOMIC DNA]</scope>
    <source>
        <strain evidence="2 3">ATCC 49903</strain>
    </source>
</reference>
<dbReference type="InterPro" id="IPR029068">
    <property type="entry name" value="Glyas_Bleomycin-R_OHBP_Dase"/>
</dbReference>
<evidence type="ECO:0000313" key="3">
    <source>
        <dbReference type="Proteomes" id="UP000015961"/>
    </source>
</evidence>
<dbReference type="PANTHER" id="PTHR36113:SF1">
    <property type="entry name" value="GLYOXALASE_BLEOMYCIN RESISTANCE PROTEIN_DIOXYGENASE"/>
    <property type="match status" value="1"/>
</dbReference>
<keyword evidence="3" id="KW-1185">Reference proteome</keyword>
<dbReference type="RefSeq" id="WP_016185058.1">
    <property type="nucleotide sequence ID" value="NZ_ASWO01000001.1"/>
</dbReference>
<evidence type="ECO:0000259" key="1">
    <source>
        <dbReference type="PROSITE" id="PS51819"/>
    </source>
</evidence>
<dbReference type="InterPro" id="IPR037523">
    <property type="entry name" value="VOC_core"/>
</dbReference>
<evidence type="ECO:0000313" key="2">
    <source>
        <dbReference type="EMBL" id="EOT87504.1"/>
    </source>
</evidence>
<name>S0KVC8_9ENTE</name>
<accession>S0KVC8</accession>
<organism evidence="2 3">
    <name type="scientific">Enterococcus sulfureus ATCC 49903</name>
    <dbReference type="NCBI Taxonomy" id="1140003"/>
    <lineage>
        <taxon>Bacteria</taxon>
        <taxon>Bacillati</taxon>
        <taxon>Bacillota</taxon>
        <taxon>Bacilli</taxon>
        <taxon>Lactobacillales</taxon>
        <taxon>Enterococcaceae</taxon>
        <taxon>Enterococcus</taxon>
    </lineage>
</organism>
<gene>
    <name evidence="2" type="ORF">I573_00560</name>
</gene>
<dbReference type="STRING" id="1140003.OMY_00567"/>
<dbReference type="PATRIC" id="fig|1140003.3.peg.562"/>
<dbReference type="InterPro" id="IPR051332">
    <property type="entry name" value="Fosfomycin_Res_Enzymes"/>
</dbReference>
<protein>
    <recommendedName>
        <fullName evidence="1">VOC domain-containing protein</fullName>
    </recommendedName>
</protein>
<dbReference type="Proteomes" id="UP000015961">
    <property type="component" value="Unassembled WGS sequence"/>
</dbReference>
<sequence length="127" mass="14677">MHIDHIALYVNDLENMKHFYETYFDVVSNEKYQNPKTLFESYFLTFKTGSRIELTTKKFLTPRAAESFGYTHMALAVGTRQQVDKLVKRLNEDGYPLLNGPRVTGDGYYEAVIQDPEGNLLELMADK</sequence>
<comment type="caution">
    <text evidence="2">The sequence shown here is derived from an EMBL/GenBank/DDBJ whole genome shotgun (WGS) entry which is preliminary data.</text>
</comment>
<feature type="domain" description="VOC" evidence="1">
    <location>
        <begin position="2"/>
        <end position="126"/>
    </location>
</feature>
<dbReference type="EMBL" id="ASWO01000001">
    <property type="protein sequence ID" value="EOT87504.1"/>
    <property type="molecule type" value="Genomic_DNA"/>
</dbReference>
<dbReference type="PROSITE" id="PS51819">
    <property type="entry name" value="VOC"/>
    <property type="match status" value="1"/>
</dbReference>
<proteinExistence type="predicted"/>